<evidence type="ECO:0000313" key="3">
    <source>
        <dbReference type="Proteomes" id="UP000315010"/>
    </source>
</evidence>
<keyword evidence="3" id="KW-1185">Reference proteome</keyword>
<gene>
    <name evidence="2" type="ORF">CA13_18990</name>
</gene>
<reference evidence="2 3" key="1">
    <citation type="submission" date="2019-02" db="EMBL/GenBank/DDBJ databases">
        <title>Deep-cultivation of Planctomycetes and their phenomic and genomic characterization uncovers novel biology.</title>
        <authorList>
            <person name="Wiegand S."/>
            <person name="Jogler M."/>
            <person name="Boedeker C."/>
            <person name="Pinto D."/>
            <person name="Vollmers J."/>
            <person name="Rivas-Marin E."/>
            <person name="Kohn T."/>
            <person name="Peeters S.H."/>
            <person name="Heuer A."/>
            <person name="Rast P."/>
            <person name="Oberbeckmann S."/>
            <person name="Bunk B."/>
            <person name="Jeske O."/>
            <person name="Meyerdierks A."/>
            <person name="Storesund J.E."/>
            <person name="Kallscheuer N."/>
            <person name="Luecker S."/>
            <person name="Lage O.M."/>
            <person name="Pohl T."/>
            <person name="Merkel B.J."/>
            <person name="Hornburger P."/>
            <person name="Mueller R.-W."/>
            <person name="Bruemmer F."/>
            <person name="Labrenz M."/>
            <person name="Spormann A.M."/>
            <person name="Op Den Camp H."/>
            <person name="Overmann J."/>
            <person name="Amann R."/>
            <person name="Jetten M.S.M."/>
            <person name="Mascher T."/>
            <person name="Medema M.H."/>
            <person name="Devos D.P."/>
            <person name="Kaster A.-K."/>
            <person name="Ovreas L."/>
            <person name="Rohde M."/>
            <person name="Galperin M.Y."/>
            <person name="Jogler C."/>
        </authorList>
    </citation>
    <scope>NUCLEOTIDE SEQUENCE [LARGE SCALE GENOMIC DNA]</scope>
    <source>
        <strain evidence="2 3">CA13</strain>
    </source>
</reference>
<protein>
    <submittedName>
        <fullName evidence="2">Uncharacterized protein</fullName>
    </submittedName>
</protein>
<name>A0A5C5Z013_9BACT</name>
<feature type="region of interest" description="Disordered" evidence="1">
    <location>
        <begin position="1"/>
        <end position="21"/>
    </location>
</feature>
<accession>A0A5C5Z013</accession>
<sequence>MLSEAGGKWRPDESDIKSARQSLTKMKPEYTVEFISLMARFQAARRQDVEGLIRTPTIKKVIGKYCRRIDEQLELFVVDDDWT</sequence>
<proteinExistence type="predicted"/>
<evidence type="ECO:0000256" key="1">
    <source>
        <dbReference type="SAM" id="MobiDB-lite"/>
    </source>
</evidence>
<feature type="compositionally biased region" description="Basic and acidic residues" evidence="1">
    <location>
        <begin position="7"/>
        <end position="18"/>
    </location>
</feature>
<dbReference type="Proteomes" id="UP000315010">
    <property type="component" value="Unassembled WGS sequence"/>
</dbReference>
<organism evidence="2 3">
    <name type="scientific">Novipirellula herctigrandis</name>
    <dbReference type="NCBI Taxonomy" id="2527986"/>
    <lineage>
        <taxon>Bacteria</taxon>
        <taxon>Pseudomonadati</taxon>
        <taxon>Planctomycetota</taxon>
        <taxon>Planctomycetia</taxon>
        <taxon>Pirellulales</taxon>
        <taxon>Pirellulaceae</taxon>
        <taxon>Novipirellula</taxon>
    </lineage>
</organism>
<dbReference type="AlphaFoldDB" id="A0A5C5Z013"/>
<dbReference type="EMBL" id="SJPJ01000001">
    <property type="protein sequence ID" value="TWT80480.1"/>
    <property type="molecule type" value="Genomic_DNA"/>
</dbReference>
<evidence type="ECO:0000313" key="2">
    <source>
        <dbReference type="EMBL" id="TWT80480.1"/>
    </source>
</evidence>
<comment type="caution">
    <text evidence="2">The sequence shown here is derived from an EMBL/GenBank/DDBJ whole genome shotgun (WGS) entry which is preliminary data.</text>
</comment>